<evidence type="ECO:0000313" key="1">
    <source>
        <dbReference type="EMBL" id="CAB3791219.1"/>
    </source>
</evidence>
<evidence type="ECO:0000313" key="2">
    <source>
        <dbReference type="Proteomes" id="UP000494365"/>
    </source>
</evidence>
<dbReference type="EMBL" id="CADIKK010000014">
    <property type="protein sequence ID" value="CAB3791219.1"/>
    <property type="molecule type" value="Genomic_DNA"/>
</dbReference>
<protein>
    <submittedName>
        <fullName evidence="1">Uncharacterized protein</fullName>
    </submittedName>
</protein>
<gene>
    <name evidence="1" type="ORF">LMG28614_03253</name>
</gene>
<accession>A0A6S7B835</accession>
<keyword evidence="2" id="KW-1185">Reference proteome</keyword>
<dbReference type="AlphaFoldDB" id="A0A6S7B835"/>
<sequence>MLSHHGRLRRLLSAHEFAALLLLSSAPVELTSGTADYLELVDAGLVQIIDTQFALTDEGSMVLTRLAAL</sequence>
<dbReference type="Proteomes" id="UP000494365">
    <property type="component" value="Unassembled WGS sequence"/>
</dbReference>
<organism evidence="1 2">
    <name type="scientific">Paraburkholderia ultramafica</name>
    <dbReference type="NCBI Taxonomy" id="1544867"/>
    <lineage>
        <taxon>Bacteria</taxon>
        <taxon>Pseudomonadati</taxon>
        <taxon>Pseudomonadota</taxon>
        <taxon>Betaproteobacteria</taxon>
        <taxon>Burkholderiales</taxon>
        <taxon>Burkholderiaceae</taxon>
        <taxon>Paraburkholderia</taxon>
    </lineage>
</organism>
<proteinExistence type="predicted"/>
<name>A0A6S7B835_9BURK</name>
<reference evidence="1 2" key="1">
    <citation type="submission" date="2020-04" db="EMBL/GenBank/DDBJ databases">
        <authorList>
            <person name="De Canck E."/>
        </authorList>
    </citation>
    <scope>NUCLEOTIDE SEQUENCE [LARGE SCALE GENOMIC DNA]</scope>
    <source>
        <strain evidence="1 2">LMG 28614</strain>
    </source>
</reference>